<dbReference type="Gene3D" id="3.30.70.270">
    <property type="match status" value="1"/>
</dbReference>
<evidence type="ECO:0000313" key="6">
    <source>
        <dbReference type="EMBL" id="WWR47777.1"/>
    </source>
</evidence>
<dbReference type="CDD" id="cd01949">
    <property type="entry name" value="GGDEF"/>
    <property type="match status" value="1"/>
</dbReference>
<accession>A0ABZ2HN46</accession>
<keyword evidence="7" id="KW-1185">Reference proteome</keyword>
<dbReference type="InterPro" id="IPR043128">
    <property type="entry name" value="Rev_trsase/Diguanyl_cyclase"/>
</dbReference>
<sequence>MSGDILIVDSITTNRIVLKVKLSSAFYSVFQASSAQDALAICATEMPDLVLVTSELTDMGFGAFHDQLHALPGCRKTPIVALTTEDDAQLRMRRFREGAADVITSPISDTVLLARLRTLMRNAHRDTDQWIKPEAAEVFGFADARATFLRPGRIAAVTPRTHPARDTKSAGVSWHRFYNELSSATTHQLERYDMRSGRGLKDLQTHPDAVLLEIGRARDEHGLAPLAELRTAPQTRDAKIIALMDYAKAPLAATALDMGAHDVIDYGTHMGEVDWRLNLQINRKMEDDRLLAGVRSGLQAAVTDPLTGLYNRRFGMSQLDRLATETLQNKGEMALIIADLDHFKLVNDRYGHAAGDAVLSQVAQIMSGSLRKEDIVARIGGEEFMILLPNVTPAQANQTARRICQSVRNTRMQIGSISGPASQSITVTTSLGVALLNGADGHCLTPDALFRRADRALYGSKSDGRGTVTLCTRTAA</sequence>
<dbReference type="PROSITE" id="PS50110">
    <property type="entry name" value="RESPONSE_REGULATORY"/>
    <property type="match status" value="1"/>
</dbReference>
<proteinExistence type="predicted"/>
<evidence type="ECO:0000259" key="5">
    <source>
        <dbReference type="PROSITE" id="PS50887"/>
    </source>
</evidence>
<dbReference type="PANTHER" id="PTHR45138:SF9">
    <property type="entry name" value="DIGUANYLATE CYCLASE DGCM-RELATED"/>
    <property type="match status" value="1"/>
</dbReference>
<reference evidence="6 7" key="1">
    <citation type="submission" date="2023-10" db="EMBL/GenBank/DDBJ databases">
        <title>Roseovarius strain S88 nov., isolated from a marine algae.</title>
        <authorList>
            <person name="Lee M.W."/>
            <person name="Lee J.K."/>
            <person name="Kim J.M."/>
            <person name="Choi D.G."/>
            <person name="Baek J.H."/>
            <person name="Bayburt H."/>
            <person name="Jung J.J."/>
            <person name="Han D.M."/>
            <person name="Jeon C.O."/>
        </authorList>
    </citation>
    <scope>NUCLEOTIDE SEQUENCE [LARGE SCALE GENOMIC DNA]</scope>
    <source>
        <strain evidence="6 7">S88</strain>
    </source>
</reference>
<comment type="catalytic activity">
    <reaction evidence="2">
        <text>2 GTP = 3',3'-c-di-GMP + 2 diphosphate</text>
        <dbReference type="Rhea" id="RHEA:24898"/>
        <dbReference type="ChEBI" id="CHEBI:33019"/>
        <dbReference type="ChEBI" id="CHEBI:37565"/>
        <dbReference type="ChEBI" id="CHEBI:58805"/>
        <dbReference type="EC" id="2.7.7.65"/>
    </reaction>
</comment>
<dbReference type="InterPro" id="IPR000160">
    <property type="entry name" value="GGDEF_dom"/>
</dbReference>
<dbReference type="PROSITE" id="PS50887">
    <property type="entry name" value="GGDEF"/>
    <property type="match status" value="1"/>
</dbReference>
<dbReference type="PANTHER" id="PTHR45138">
    <property type="entry name" value="REGULATORY COMPONENTS OF SENSORY TRANSDUCTION SYSTEM"/>
    <property type="match status" value="1"/>
</dbReference>
<dbReference type="SMART" id="SM00267">
    <property type="entry name" value="GGDEF"/>
    <property type="match status" value="1"/>
</dbReference>
<dbReference type="Pfam" id="PF00990">
    <property type="entry name" value="GGDEF"/>
    <property type="match status" value="1"/>
</dbReference>
<dbReference type="SMART" id="SM00448">
    <property type="entry name" value="REC"/>
    <property type="match status" value="1"/>
</dbReference>
<dbReference type="EC" id="2.7.7.65" evidence="1"/>
<evidence type="ECO:0000259" key="4">
    <source>
        <dbReference type="PROSITE" id="PS50110"/>
    </source>
</evidence>
<dbReference type="InterPro" id="IPR029787">
    <property type="entry name" value="Nucleotide_cyclase"/>
</dbReference>
<dbReference type="Gene3D" id="3.40.50.2300">
    <property type="match status" value="1"/>
</dbReference>
<evidence type="ECO:0000313" key="7">
    <source>
        <dbReference type="Proteomes" id="UP001364156"/>
    </source>
</evidence>
<evidence type="ECO:0000256" key="2">
    <source>
        <dbReference type="ARBA" id="ARBA00034247"/>
    </source>
</evidence>
<dbReference type="RefSeq" id="WP_338550609.1">
    <property type="nucleotide sequence ID" value="NZ_CP146069.1"/>
</dbReference>
<dbReference type="NCBIfam" id="TIGR00254">
    <property type="entry name" value="GGDEF"/>
    <property type="match status" value="1"/>
</dbReference>
<evidence type="ECO:0000256" key="3">
    <source>
        <dbReference type="PROSITE-ProRule" id="PRU00169"/>
    </source>
</evidence>
<dbReference type="Proteomes" id="UP001364156">
    <property type="component" value="Chromosome"/>
</dbReference>
<evidence type="ECO:0000256" key="1">
    <source>
        <dbReference type="ARBA" id="ARBA00012528"/>
    </source>
</evidence>
<dbReference type="EMBL" id="CP146069">
    <property type="protein sequence ID" value="WWR47777.1"/>
    <property type="molecule type" value="Genomic_DNA"/>
</dbReference>
<dbReference type="Pfam" id="PF00072">
    <property type="entry name" value="Response_reg"/>
    <property type="match status" value="1"/>
</dbReference>
<dbReference type="GO" id="GO:0052621">
    <property type="term" value="F:diguanylate cyclase activity"/>
    <property type="evidence" value="ECO:0007669"/>
    <property type="project" value="UniProtKB-EC"/>
</dbReference>
<keyword evidence="6" id="KW-0548">Nucleotidyltransferase</keyword>
<keyword evidence="6" id="KW-0808">Transferase</keyword>
<name>A0ABZ2HN46_9RHOB</name>
<dbReference type="SUPFAM" id="SSF55073">
    <property type="entry name" value="Nucleotide cyclase"/>
    <property type="match status" value="1"/>
</dbReference>
<dbReference type="InterPro" id="IPR001789">
    <property type="entry name" value="Sig_transdc_resp-reg_receiver"/>
</dbReference>
<dbReference type="InterPro" id="IPR011006">
    <property type="entry name" value="CheY-like_superfamily"/>
</dbReference>
<protein>
    <recommendedName>
        <fullName evidence="1">diguanylate cyclase</fullName>
        <ecNumber evidence="1">2.7.7.65</ecNumber>
    </recommendedName>
</protein>
<gene>
    <name evidence="6" type="ORF">RZ517_06285</name>
</gene>
<feature type="domain" description="GGDEF" evidence="5">
    <location>
        <begin position="331"/>
        <end position="473"/>
    </location>
</feature>
<feature type="domain" description="Response regulatory" evidence="4">
    <location>
        <begin position="4"/>
        <end position="120"/>
    </location>
</feature>
<dbReference type="SUPFAM" id="SSF52172">
    <property type="entry name" value="CheY-like"/>
    <property type="match status" value="2"/>
</dbReference>
<dbReference type="InterPro" id="IPR050469">
    <property type="entry name" value="Diguanylate_Cyclase"/>
</dbReference>
<comment type="caution">
    <text evidence="3">Lacks conserved residue(s) required for the propagation of feature annotation.</text>
</comment>
<organism evidence="6 7">
    <name type="scientific">Roseovarius phycicola</name>
    <dbReference type="NCBI Taxonomy" id="3080976"/>
    <lineage>
        <taxon>Bacteria</taxon>
        <taxon>Pseudomonadati</taxon>
        <taxon>Pseudomonadota</taxon>
        <taxon>Alphaproteobacteria</taxon>
        <taxon>Rhodobacterales</taxon>
        <taxon>Roseobacteraceae</taxon>
        <taxon>Roseovarius</taxon>
    </lineage>
</organism>